<dbReference type="OrthoDB" id="10042652at2759"/>
<evidence type="ECO:0000313" key="9">
    <source>
        <dbReference type="Proteomes" id="UP000288716"/>
    </source>
</evidence>
<keyword evidence="9" id="KW-1185">Reference proteome</keyword>
<dbReference type="VEuPathDB" id="VectorBase:LDEU002192"/>
<evidence type="ECO:0000256" key="4">
    <source>
        <dbReference type="ARBA" id="ARBA00022989"/>
    </source>
</evidence>
<evidence type="ECO:0000256" key="5">
    <source>
        <dbReference type="ARBA" id="ARBA00023136"/>
    </source>
</evidence>
<comment type="caution">
    <text evidence="8">The sequence shown here is derived from an EMBL/GenBank/DDBJ whole genome shotgun (WGS) entry which is preliminary data.</text>
</comment>
<keyword evidence="5 7" id="KW-0472">Membrane</keyword>
<keyword evidence="4 7" id="KW-1133">Transmembrane helix</keyword>
<comment type="subcellular location">
    <subcellularLocation>
        <location evidence="1">Membrane</location>
        <topology evidence="1">Multi-pass membrane protein</topology>
    </subcellularLocation>
</comment>
<organism evidence="8 9">
    <name type="scientific">Leptotrombidium deliense</name>
    <dbReference type="NCBI Taxonomy" id="299467"/>
    <lineage>
        <taxon>Eukaryota</taxon>
        <taxon>Metazoa</taxon>
        <taxon>Ecdysozoa</taxon>
        <taxon>Arthropoda</taxon>
        <taxon>Chelicerata</taxon>
        <taxon>Arachnida</taxon>
        <taxon>Acari</taxon>
        <taxon>Acariformes</taxon>
        <taxon>Trombidiformes</taxon>
        <taxon>Prostigmata</taxon>
        <taxon>Anystina</taxon>
        <taxon>Parasitengona</taxon>
        <taxon>Trombiculoidea</taxon>
        <taxon>Trombiculidae</taxon>
        <taxon>Leptotrombidium</taxon>
    </lineage>
</organism>
<evidence type="ECO:0000256" key="7">
    <source>
        <dbReference type="SAM" id="Phobius"/>
    </source>
</evidence>
<evidence type="ECO:0000256" key="3">
    <source>
        <dbReference type="ARBA" id="ARBA00022692"/>
    </source>
</evidence>
<gene>
    <name evidence="8" type="ORF">B4U80_05082</name>
</gene>
<dbReference type="Pfam" id="PF10204">
    <property type="entry name" value="DuoxA"/>
    <property type="match status" value="1"/>
</dbReference>
<evidence type="ECO:0000256" key="1">
    <source>
        <dbReference type="ARBA" id="ARBA00004141"/>
    </source>
</evidence>
<keyword evidence="3 7" id="KW-0812">Transmembrane</keyword>
<protein>
    <submittedName>
        <fullName evidence="8">Uncharacterized protein</fullName>
    </submittedName>
</protein>
<dbReference type="Proteomes" id="UP000288716">
    <property type="component" value="Unassembled WGS sequence"/>
</dbReference>
<dbReference type="GO" id="GO:0005789">
    <property type="term" value="C:endoplasmic reticulum membrane"/>
    <property type="evidence" value="ECO:0007669"/>
    <property type="project" value="InterPro"/>
</dbReference>
<dbReference type="InterPro" id="IPR018469">
    <property type="entry name" value="Dual_oxidase_maturation_fac"/>
</dbReference>
<name>A0A443SQQ7_9ACAR</name>
<comment type="similarity">
    <text evidence="2">Belongs to the DUOXA family.</text>
</comment>
<evidence type="ECO:0000256" key="6">
    <source>
        <dbReference type="ARBA" id="ARBA00023180"/>
    </source>
</evidence>
<proteinExistence type="inferred from homology"/>
<accession>A0A443SQQ7</accession>
<feature type="transmembrane region" description="Helical" evidence="7">
    <location>
        <begin position="65"/>
        <end position="90"/>
    </location>
</feature>
<reference evidence="8 9" key="1">
    <citation type="journal article" date="2018" name="Gigascience">
        <title>Genomes of trombidid mites reveal novel predicted allergens and laterally-transferred genes associated with secondary metabolism.</title>
        <authorList>
            <person name="Dong X."/>
            <person name="Chaisiri K."/>
            <person name="Xia D."/>
            <person name="Armstrong S.D."/>
            <person name="Fang Y."/>
            <person name="Donnelly M.J."/>
            <person name="Kadowaki T."/>
            <person name="McGarry J.W."/>
            <person name="Darby A.C."/>
            <person name="Makepeace B.L."/>
        </authorList>
    </citation>
    <scope>NUCLEOTIDE SEQUENCE [LARGE SCALE GENOMIC DNA]</scope>
    <source>
        <strain evidence="8">UoL-UT</strain>
    </source>
</reference>
<dbReference type="AlphaFoldDB" id="A0A443SQQ7"/>
<feature type="transmembrane region" description="Helical" evidence="7">
    <location>
        <begin position="35"/>
        <end position="53"/>
    </location>
</feature>
<keyword evidence="6" id="KW-0325">Glycoprotein</keyword>
<dbReference type="PANTHER" id="PTHR31158:SF10">
    <property type="entry name" value="LD27791P"/>
    <property type="match status" value="1"/>
</dbReference>
<sequence>MSSNQGWFDAFRDNGGIFLYSTDNRTAAVEDVRNILIYTTFATLFIAFLIIFPGIRKEVRIEMHFLSRSLIVINIYLFFLFCCLLFTIFLRTPSCHHYYRLFVCLLL</sequence>
<evidence type="ECO:0000256" key="2">
    <source>
        <dbReference type="ARBA" id="ARBA00009816"/>
    </source>
</evidence>
<dbReference type="GO" id="GO:0015031">
    <property type="term" value="P:protein transport"/>
    <property type="evidence" value="ECO:0007669"/>
    <property type="project" value="InterPro"/>
</dbReference>
<evidence type="ECO:0000313" key="8">
    <source>
        <dbReference type="EMBL" id="RWS29847.1"/>
    </source>
</evidence>
<dbReference type="EMBL" id="NCKV01000741">
    <property type="protein sequence ID" value="RWS29847.1"/>
    <property type="molecule type" value="Genomic_DNA"/>
</dbReference>
<dbReference type="STRING" id="299467.A0A443SQQ7"/>
<dbReference type="PANTHER" id="PTHR31158">
    <property type="entry name" value="DUAL OXIDASE 2"/>
    <property type="match status" value="1"/>
</dbReference>